<keyword evidence="2" id="KW-1185">Reference proteome</keyword>
<proteinExistence type="predicted"/>
<gene>
    <name evidence="1" type="ORF">FYJ79_11335</name>
</gene>
<dbReference type="PANTHER" id="PTHR35332">
    <property type="entry name" value="REGULATION OF ENOLASE PROTEIN 1"/>
    <property type="match status" value="1"/>
</dbReference>
<dbReference type="PIRSF" id="PIRSF022704">
    <property type="entry name" value="UCP022704"/>
    <property type="match status" value="1"/>
</dbReference>
<comment type="caution">
    <text evidence="1">The sequence shown here is derived from an EMBL/GenBank/DDBJ whole genome shotgun (WGS) entry which is preliminary data.</text>
</comment>
<dbReference type="SUPFAM" id="SSF49899">
    <property type="entry name" value="Concanavalin A-like lectins/glucanases"/>
    <property type="match status" value="1"/>
</dbReference>
<name>A0A844FVS1_9FIRM</name>
<accession>A0A844FVS1</accession>
<dbReference type="PANTHER" id="PTHR35332:SF2">
    <property type="entry name" value="REGULATION OF ENOLASE PROTEIN 1"/>
    <property type="match status" value="1"/>
</dbReference>
<protein>
    <submittedName>
        <fullName evidence="1">DUF1349 domain-containing protein</fullName>
    </submittedName>
</protein>
<evidence type="ECO:0000313" key="2">
    <source>
        <dbReference type="Proteomes" id="UP000442619"/>
    </source>
</evidence>
<reference evidence="1 2" key="1">
    <citation type="submission" date="2019-08" db="EMBL/GenBank/DDBJ databases">
        <title>In-depth cultivation of the pig gut microbiome towards novel bacterial diversity and tailored functional studies.</title>
        <authorList>
            <person name="Wylensek D."/>
            <person name="Hitch T.C.A."/>
            <person name="Clavel T."/>
        </authorList>
    </citation>
    <scope>NUCLEOTIDE SEQUENCE [LARGE SCALE GENOMIC DNA]</scope>
    <source>
        <strain evidence="1 2">CA-Schmier-601-WT-3</strain>
    </source>
</reference>
<dbReference type="EMBL" id="VUNM01000039">
    <property type="protein sequence ID" value="MST90148.1"/>
    <property type="molecule type" value="Genomic_DNA"/>
</dbReference>
<dbReference type="InterPro" id="IPR009784">
    <property type="entry name" value="DUF1349"/>
</dbReference>
<dbReference type="InterPro" id="IPR015987">
    <property type="entry name" value="UCP022704"/>
</dbReference>
<dbReference type="Pfam" id="PF07081">
    <property type="entry name" value="DUF1349"/>
    <property type="match status" value="1"/>
</dbReference>
<dbReference type="Proteomes" id="UP000442619">
    <property type="component" value="Unassembled WGS sequence"/>
</dbReference>
<dbReference type="Gene3D" id="2.60.120.200">
    <property type="match status" value="1"/>
</dbReference>
<evidence type="ECO:0000313" key="1">
    <source>
        <dbReference type="EMBL" id="MST90148.1"/>
    </source>
</evidence>
<dbReference type="RefSeq" id="WP_154518506.1">
    <property type="nucleotide sequence ID" value="NZ_JAQXUV010000011.1"/>
</dbReference>
<sequence>MKEKRKNVKNWNWKWTRKPKAYSISDEKIEIVTNPHTDLWQRTYYHFRNDNAPVLQLTTSEKYFSFIVKTEFESKVRFDQCGIIMYLDSENWLKGSIEYENEVFQHLGSVVTQNGYSDWATTEIEANIKSMWYRFSRREDDFCIECSKDGQKYQQMRICHMTKANDEIKFGIYACSPEESSFKAVFTNMEITECQWLAHDGQAPDEE</sequence>
<dbReference type="InterPro" id="IPR013320">
    <property type="entry name" value="ConA-like_dom_sf"/>
</dbReference>
<organism evidence="1 2">
    <name type="scientific">Sharpea porci</name>
    <dbReference type="NCBI Taxonomy" id="2652286"/>
    <lineage>
        <taxon>Bacteria</taxon>
        <taxon>Bacillati</taxon>
        <taxon>Bacillota</taxon>
        <taxon>Erysipelotrichia</taxon>
        <taxon>Erysipelotrichales</taxon>
        <taxon>Coprobacillaceae</taxon>
        <taxon>Sharpea</taxon>
    </lineage>
</organism>
<dbReference type="AlphaFoldDB" id="A0A844FVS1"/>